<dbReference type="GO" id="GO:0000981">
    <property type="term" value="F:DNA-binding transcription factor activity, RNA polymerase II-specific"/>
    <property type="evidence" value="ECO:0007669"/>
    <property type="project" value="InterPro"/>
</dbReference>
<sequence length="696" mass="76749">MNSGSGSGCSGDEQESTSSAGKGKKSYHRHNSHQIQQLEAFFKECPHPDENQRRQLSRDLGLEPKQIKFWFQNKRTQTKAQSERADNSTLRAENERIYSENLAIKEALKNVICPACGGPPFGEEERLRSLQKLQMENAQLKDEYEKVSNLLTRYIGRPISQIESLMPVRGSSLDCPSATFSNQGVGNPSSDLNVAPAKTSALPLYQAKGIPEMEKALMVETAAGALDELTKLLRLNEPLWTKSSADGRYLLLRDSYDKIFPRSNHFKSSSARFESSKDSVLVAMNSVNLVDTFLDADKWADMFPTIITQARTIQVIEPGISGSRSGSLQLMYEQLHVLSPLVPPREFYFLRYCQQIEVGLWVIADVSYESVSQSILPSRSWRLPSGCMIQDMPHGCSKVTWVEHVEVDDKTQTHRLYRDIVCSGLAYGAERWVAALQRTCERLTYSMGDDAVARDLGGVISLCEGRRSIMKLAWRMVKNFCATLSMSGKLDFPQLSEVNNSGVRISIRKSTSLGEPGGTIVGAATSLWLPVPPQRLFNFFRDEKMRVQWDVLANGNPVHEVAHISNGPHPGNSISIIRPYIPTENMLMLQESCIDHLGSLIVSAPVDVPSINEAVSGGDSSIIPILPSGFIICGDSRPGPGSDTKGGCLLTVAFQVLVAAPSSENHLNLDSIATINTLISSTVQRIKAALNSSRLD</sequence>
<dbReference type="PROSITE" id="PS00027">
    <property type="entry name" value="HOMEOBOX_1"/>
    <property type="match status" value="1"/>
</dbReference>
<dbReference type="FunFam" id="1.10.10.60:FF:000229">
    <property type="entry name" value="Homeobox-leucine zipper protein HDG1"/>
    <property type="match status" value="1"/>
</dbReference>
<evidence type="ECO:0000256" key="12">
    <source>
        <dbReference type="SAM" id="MobiDB-lite"/>
    </source>
</evidence>
<dbReference type="Gene3D" id="3.30.530.20">
    <property type="match status" value="1"/>
</dbReference>
<keyword evidence="15" id="KW-1185">Reference proteome</keyword>
<evidence type="ECO:0000256" key="8">
    <source>
        <dbReference type="ARBA" id="ARBA00023242"/>
    </source>
</evidence>
<keyword evidence="6 9" id="KW-0371">Homeobox</keyword>
<name>A0A6P8DEQ5_PUNGR</name>
<dbReference type="SMART" id="SM00389">
    <property type="entry name" value="HOX"/>
    <property type="match status" value="1"/>
</dbReference>
<evidence type="ECO:0000256" key="6">
    <source>
        <dbReference type="ARBA" id="ARBA00023155"/>
    </source>
</evidence>
<dbReference type="InterPro" id="IPR009057">
    <property type="entry name" value="Homeodomain-like_sf"/>
</dbReference>
<dbReference type="GO" id="GO:0008289">
    <property type="term" value="F:lipid binding"/>
    <property type="evidence" value="ECO:0007669"/>
    <property type="project" value="InterPro"/>
</dbReference>
<evidence type="ECO:0000313" key="15">
    <source>
        <dbReference type="Proteomes" id="UP000515151"/>
    </source>
</evidence>
<accession>A0A6P8DEQ5</accession>
<keyword evidence="3" id="KW-0805">Transcription regulation</keyword>
<comment type="subcellular location">
    <subcellularLocation>
        <location evidence="1 9 10">Nucleus</location>
    </subcellularLocation>
</comment>
<feature type="region of interest" description="Disordered" evidence="12">
    <location>
        <begin position="1"/>
        <end position="33"/>
    </location>
</feature>
<dbReference type="Pfam" id="PF00046">
    <property type="entry name" value="Homeodomain"/>
    <property type="match status" value="1"/>
</dbReference>
<dbReference type="PANTHER" id="PTHR45654">
    <property type="entry name" value="HOMEOBOX-LEUCINE ZIPPER PROTEIN MERISTEM L1"/>
    <property type="match status" value="1"/>
</dbReference>
<dbReference type="SUPFAM" id="SSF46689">
    <property type="entry name" value="Homeodomain-like"/>
    <property type="match status" value="1"/>
</dbReference>
<keyword evidence="7" id="KW-0804">Transcription</keyword>
<keyword evidence="8 9" id="KW-0539">Nucleus</keyword>
<evidence type="ECO:0000256" key="5">
    <source>
        <dbReference type="ARBA" id="ARBA00023125"/>
    </source>
</evidence>
<dbReference type="PROSITE" id="PS50071">
    <property type="entry name" value="HOMEOBOX_2"/>
    <property type="match status" value="1"/>
</dbReference>
<dbReference type="OrthoDB" id="6159439at2759"/>
<keyword evidence="5 9" id="KW-0238">DNA-binding</keyword>
<comment type="similarity">
    <text evidence="2">Belongs to the HD-ZIP homeobox family. Class IV subfamily.</text>
</comment>
<dbReference type="PANTHER" id="PTHR45654:SF9">
    <property type="entry name" value="HOMEOBOX-LEUCINE ZIPPER PROTEIN HDG10-RELATED"/>
    <property type="match status" value="1"/>
</dbReference>
<dbReference type="GO" id="GO:0005634">
    <property type="term" value="C:nucleus"/>
    <property type="evidence" value="ECO:0007669"/>
    <property type="project" value="UniProtKB-SubCell"/>
</dbReference>
<evidence type="ECO:0000256" key="7">
    <source>
        <dbReference type="ARBA" id="ARBA00023163"/>
    </source>
</evidence>
<dbReference type="InterPro" id="IPR042160">
    <property type="entry name" value="HD-Zip_IV"/>
</dbReference>
<feature type="compositionally biased region" description="Basic residues" evidence="12">
    <location>
        <begin position="22"/>
        <end position="32"/>
    </location>
</feature>
<dbReference type="Gene3D" id="1.10.10.60">
    <property type="entry name" value="Homeodomain-like"/>
    <property type="match status" value="1"/>
</dbReference>
<reference evidence="15" key="1">
    <citation type="journal article" date="2020" name="Plant Biotechnol. J.">
        <title>The pomegranate (Punica granatum L.) draft genome dissects genetic divergence between soft- and hard-seeded cultivars.</title>
        <authorList>
            <person name="Luo X."/>
            <person name="Li H."/>
            <person name="Wu Z."/>
            <person name="Yao W."/>
            <person name="Zhao P."/>
            <person name="Cao D."/>
            <person name="Yu H."/>
            <person name="Li K."/>
            <person name="Poudel K."/>
            <person name="Zhao D."/>
            <person name="Zhang F."/>
            <person name="Xia X."/>
            <person name="Chen L."/>
            <person name="Wang Q."/>
            <person name="Jing D."/>
            <person name="Cao S."/>
        </authorList>
    </citation>
    <scope>NUCLEOTIDE SEQUENCE [LARGE SCALE GENOMIC DNA]</scope>
    <source>
        <strain evidence="15">cv. Tunisia</strain>
    </source>
</reference>
<feature type="coiled-coil region" evidence="11">
    <location>
        <begin position="123"/>
        <end position="150"/>
    </location>
</feature>
<dbReference type="SMART" id="SM00234">
    <property type="entry name" value="START"/>
    <property type="match status" value="1"/>
</dbReference>
<dbReference type="AlphaFoldDB" id="A0A6P8DEQ5"/>
<dbReference type="InterPro" id="IPR002913">
    <property type="entry name" value="START_lipid-bd_dom"/>
</dbReference>
<evidence type="ECO:0000256" key="1">
    <source>
        <dbReference type="ARBA" id="ARBA00004123"/>
    </source>
</evidence>
<evidence type="ECO:0000259" key="14">
    <source>
        <dbReference type="PROSITE" id="PS50848"/>
    </source>
</evidence>
<keyword evidence="4 11" id="KW-0175">Coiled coil</keyword>
<evidence type="ECO:0000313" key="16">
    <source>
        <dbReference type="RefSeq" id="XP_031395732.1"/>
    </source>
</evidence>
<dbReference type="RefSeq" id="XP_031395732.1">
    <property type="nucleotide sequence ID" value="XM_031539872.1"/>
</dbReference>
<evidence type="ECO:0000256" key="11">
    <source>
        <dbReference type="SAM" id="Coils"/>
    </source>
</evidence>
<dbReference type="InterPro" id="IPR023393">
    <property type="entry name" value="START-like_dom_sf"/>
</dbReference>
<evidence type="ECO:0000256" key="9">
    <source>
        <dbReference type="PROSITE-ProRule" id="PRU00108"/>
    </source>
</evidence>
<dbReference type="CDD" id="cd00086">
    <property type="entry name" value="homeodomain"/>
    <property type="match status" value="1"/>
</dbReference>
<dbReference type="SUPFAM" id="SSF55961">
    <property type="entry name" value="Bet v1-like"/>
    <property type="match status" value="2"/>
</dbReference>
<evidence type="ECO:0000256" key="2">
    <source>
        <dbReference type="ARBA" id="ARBA00006789"/>
    </source>
</evidence>
<feature type="domain" description="Homeobox" evidence="13">
    <location>
        <begin position="21"/>
        <end position="81"/>
    </location>
</feature>
<dbReference type="Pfam" id="PF01852">
    <property type="entry name" value="START"/>
    <property type="match status" value="1"/>
</dbReference>
<proteinExistence type="inferred from homology"/>
<dbReference type="Proteomes" id="UP000515151">
    <property type="component" value="Chromosome 5"/>
</dbReference>
<dbReference type="InterPro" id="IPR001356">
    <property type="entry name" value="HD"/>
</dbReference>
<gene>
    <name evidence="16" type="primary">LOC116207023</name>
</gene>
<dbReference type="CDD" id="cd08875">
    <property type="entry name" value="START_ArGLABRA2_like"/>
    <property type="match status" value="1"/>
</dbReference>
<dbReference type="InterPro" id="IPR057993">
    <property type="entry name" value="HD-Zip_IV_C"/>
</dbReference>
<feature type="DNA-binding region" description="Homeobox" evidence="9">
    <location>
        <begin position="23"/>
        <end position="82"/>
    </location>
</feature>
<evidence type="ECO:0000256" key="3">
    <source>
        <dbReference type="ARBA" id="ARBA00023015"/>
    </source>
</evidence>
<dbReference type="PROSITE" id="PS50848">
    <property type="entry name" value="START"/>
    <property type="match status" value="1"/>
</dbReference>
<feature type="domain" description="START" evidence="14">
    <location>
        <begin position="211"/>
        <end position="445"/>
    </location>
</feature>
<evidence type="ECO:0000256" key="4">
    <source>
        <dbReference type="ARBA" id="ARBA00023054"/>
    </source>
</evidence>
<dbReference type="InterPro" id="IPR017970">
    <property type="entry name" value="Homeobox_CS"/>
</dbReference>
<dbReference type="GO" id="GO:0003677">
    <property type="term" value="F:DNA binding"/>
    <property type="evidence" value="ECO:0007669"/>
    <property type="project" value="UniProtKB-UniRule"/>
</dbReference>
<dbReference type="GeneID" id="116207023"/>
<protein>
    <submittedName>
        <fullName evidence="16">Homeobox-leucine zipper protein ROC8-like</fullName>
    </submittedName>
</protein>
<dbReference type="Pfam" id="PF25797">
    <property type="entry name" value="PDF2_C"/>
    <property type="match status" value="1"/>
</dbReference>
<reference evidence="16" key="2">
    <citation type="submission" date="2025-08" db="UniProtKB">
        <authorList>
            <consortium name="RefSeq"/>
        </authorList>
    </citation>
    <scope>IDENTIFICATION</scope>
    <source>
        <tissue evidence="16">Leaf</tissue>
    </source>
</reference>
<evidence type="ECO:0000256" key="10">
    <source>
        <dbReference type="RuleBase" id="RU000682"/>
    </source>
</evidence>
<organism evidence="15 16">
    <name type="scientific">Punica granatum</name>
    <name type="common">Pomegranate</name>
    <dbReference type="NCBI Taxonomy" id="22663"/>
    <lineage>
        <taxon>Eukaryota</taxon>
        <taxon>Viridiplantae</taxon>
        <taxon>Streptophyta</taxon>
        <taxon>Embryophyta</taxon>
        <taxon>Tracheophyta</taxon>
        <taxon>Spermatophyta</taxon>
        <taxon>Magnoliopsida</taxon>
        <taxon>eudicotyledons</taxon>
        <taxon>Gunneridae</taxon>
        <taxon>Pentapetalae</taxon>
        <taxon>rosids</taxon>
        <taxon>malvids</taxon>
        <taxon>Myrtales</taxon>
        <taxon>Lythraceae</taxon>
        <taxon>Punica</taxon>
    </lineage>
</organism>
<evidence type="ECO:0000259" key="13">
    <source>
        <dbReference type="PROSITE" id="PS50071"/>
    </source>
</evidence>